<dbReference type="InterPro" id="IPR000719">
    <property type="entry name" value="Prot_kinase_dom"/>
</dbReference>
<evidence type="ECO:0000259" key="1">
    <source>
        <dbReference type="PROSITE" id="PS50011"/>
    </source>
</evidence>
<dbReference type="InterPro" id="IPR011009">
    <property type="entry name" value="Kinase-like_dom_sf"/>
</dbReference>
<name>A0A7S1EYX3_NOCSC</name>
<dbReference type="Gene3D" id="1.10.510.10">
    <property type="entry name" value="Transferase(Phosphotransferase) domain 1"/>
    <property type="match status" value="1"/>
</dbReference>
<protein>
    <recommendedName>
        <fullName evidence="1">Protein kinase domain-containing protein</fullName>
    </recommendedName>
</protein>
<reference evidence="2" key="1">
    <citation type="submission" date="2021-01" db="EMBL/GenBank/DDBJ databases">
        <authorList>
            <person name="Corre E."/>
            <person name="Pelletier E."/>
            <person name="Niang G."/>
            <person name="Scheremetjew M."/>
            <person name="Finn R."/>
            <person name="Kale V."/>
            <person name="Holt S."/>
            <person name="Cochrane G."/>
            <person name="Meng A."/>
            <person name="Brown T."/>
            <person name="Cohen L."/>
        </authorList>
    </citation>
    <scope>NUCLEOTIDE SEQUENCE</scope>
</reference>
<accession>A0A7S1EYX3</accession>
<dbReference type="PROSITE" id="PS50011">
    <property type="entry name" value="PROTEIN_KINASE_DOM"/>
    <property type="match status" value="1"/>
</dbReference>
<feature type="domain" description="Protein kinase" evidence="1">
    <location>
        <begin position="64"/>
        <end position="444"/>
    </location>
</feature>
<dbReference type="AlphaFoldDB" id="A0A7S1EYX3"/>
<proteinExistence type="predicted"/>
<evidence type="ECO:0000313" key="2">
    <source>
        <dbReference type="EMBL" id="CAD8832029.1"/>
    </source>
</evidence>
<sequence length="492" mass="54701">MSDKPDVGVLHDGSSFGHVPVLECSMTEVAMRNFWTFATTVRRTRSLAQREGSKIRGVWLTEDLVVQRVHGWGRHSVRFLCVRARDNPHREMLRAFFHHDEALRHRSQRDDPLDGEPQTLVKLAFSPEVDAWVDGELAVLERLVGIRGIPVVEAVLCFQDVETRGLAYAFCHGETLQARCEQCRAPPPEHIYVMASWLLSVLGEAHKRGVIHRTLQPKHVVLSSASCHGVVLTGWSRAVTCEGPPRDILAWARYVADTELDLRRDVQLDPVSRSDSMAVSGDTACESLSHMEPSSTSCSESAPTLSLRQDLEEDAASLFAAPEQLVDIYFGTSACSLTTDIYHTSAVILVGLTGGVPVVAANGDCDETFEELKKLTVMAVCDRRNESRKPGVQVEAFLASLERLMSSEVSLGCVPASFQPWFAKCLRRDAAQRPQTALEAQDLLDCVWSAFSSDEVHKTSLDVEDLAKKELAQRRPRLVFERPSELDEMEVL</sequence>
<gene>
    <name evidence="2" type="ORF">NSCI0253_LOCUS6376</name>
</gene>
<dbReference type="GO" id="GO:0004672">
    <property type="term" value="F:protein kinase activity"/>
    <property type="evidence" value="ECO:0007669"/>
    <property type="project" value="InterPro"/>
</dbReference>
<dbReference type="EMBL" id="HBFQ01009116">
    <property type="protein sequence ID" value="CAD8832029.1"/>
    <property type="molecule type" value="Transcribed_RNA"/>
</dbReference>
<dbReference type="SUPFAM" id="SSF56112">
    <property type="entry name" value="Protein kinase-like (PK-like)"/>
    <property type="match status" value="1"/>
</dbReference>
<dbReference type="GO" id="GO:0005524">
    <property type="term" value="F:ATP binding"/>
    <property type="evidence" value="ECO:0007669"/>
    <property type="project" value="InterPro"/>
</dbReference>
<organism evidence="2">
    <name type="scientific">Noctiluca scintillans</name>
    <name type="common">Sea sparkle</name>
    <name type="synonym">Red tide dinoflagellate</name>
    <dbReference type="NCBI Taxonomy" id="2966"/>
    <lineage>
        <taxon>Eukaryota</taxon>
        <taxon>Sar</taxon>
        <taxon>Alveolata</taxon>
        <taxon>Dinophyceae</taxon>
        <taxon>Noctilucales</taxon>
        <taxon>Noctilucaceae</taxon>
        <taxon>Noctiluca</taxon>
    </lineage>
</organism>